<evidence type="ECO:0000256" key="1">
    <source>
        <dbReference type="ARBA" id="ARBA00002986"/>
    </source>
</evidence>
<gene>
    <name evidence="7" type="primary">prfA</name>
    <name evidence="10" type="ORF">CRV11_01005</name>
</gene>
<dbReference type="Gene3D" id="3.30.70.1660">
    <property type="match status" value="1"/>
</dbReference>
<evidence type="ECO:0000256" key="6">
    <source>
        <dbReference type="ARBA" id="ARBA00022917"/>
    </source>
</evidence>
<evidence type="ECO:0000259" key="9">
    <source>
        <dbReference type="PROSITE" id="PS00745"/>
    </source>
</evidence>
<dbReference type="Pfam" id="PF00472">
    <property type="entry name" value="RF-1"/>
    <property type="match status" value="1"/>
</dbReference>
<keyword evidence="5 7" id="KW-0963">Cytoplasm</keyword>
<dbReference type="EMBL" id="PDKS01000001">
    <property type="protein sequence ID" value="PPI87498.1"/>
    <property type="molecule type" value="Genomic_DNA"/>
</dbReference>
<dbReference type="FunFam" id="3.30.70.1660:FF:000002">
    <property type="entry name" value="Peptide chain release factor 1"/>
    <property type="match status" value="1"/>
</dbReference>
<dbReference type="PANTHER" id="PTHR43804:SF7">
    <property type="entry name" value="LD18447P"/>
    <property type="match status" value="1"/>
</dbReference>
<dbReference type="RefSeq" id="WP_136131493.1">
    <property type="nucleotide sequence ID" value="NZ_PDKS01000001.1"/>
</dbReference>
<evidence type="ECO:0000256" key="7">
    <source>
        <dbReference type="HAMAP-Rule" id="MF_00093"/>
    </source>
</evidence>
<reference evidence="10 11" key="1">
    <citation type="journal article" date="2018" name="Genome Biol. Evol.">
        <title>Cladogenesis and Genomic Streamlining in Extracellular Endosymbionts of Tropical Stink Bugs.</title>
        <authorList>
            <person name="Otero-Bravo A."/>
            <person name="Goffredi S."/>
            <person name="Sabree Z.L."/>
        </authorList>
    </citation>
    <scope>NUCLEOTIDE SEQUENCE [LARGE SCALE GENOMIC DNA]</scope>
    <source>
        <strain evidence="10 11">SoET</strain>
    </source>
</reference>
<comment type="PTM">
    <text evidence="7">Methylated by PrmC. Methylation increases the termination efficiency of RF1.</text>
</comment>
<evidence type="ECO:0000256" key="2">
    <source>
        <dbReference type="ARBA" id="ARBA00004496"/>
    </source>
</evidence>
<dbReference type="PANTHER" id="PTHR43804">
    <property type="entry name" value="LD18447P"/>
    <property type="match status" value="1"/>
</dbReference>
<proteinExistence type="inferred from homology"/>
<dbReference type="NCBIfam" id="NF001859">
    <property type="entry name" value="PRK00591.1"/>
    <property type="match status" value="1"/>
</dbReference>
<dbReference type="GO" id="GO:0016149">
    <property type="term" value="F:translation release factor activity, codon specific"/>
    <property type="evidence" value="ECO:0007669"/>
    <property type="project" value="UniProtKB-UniRule"/>
</dbReference>
<dbReference type="SMART" id="SM00937">
    <property type="entry name" value="PCRF"/>
    <property type="match status" value="1"/>
</dbReference>
<dbReference type="InterPro" id="IPR000352">
    <property type="entry name" value="Pep_chain_release_fac_I"/>
</dbReference>
<sequence>MKNSIITKLKELQDRREELEVLLSDPNTFVNQKLLGNLSREYSKIETITECFREWQTIYNNIENLKDLSNDLELQDIVQKELHESYKKIESVEKKLQLLLIPQDPDDERNCFIEIRAGTGGDEAAIFAGDLSRMYIRYAEICNWNAEIISANDSEYGGYKEIIIRINSINAYGRLKFESGGHRVQRIPDTESQGRVHTSTCTVAVIPETTEESILHINNCDLKIDTFRSSGAGGQHVNTTDSAIRITHLPTGISVECQHERSQHKNKARALSILSSRVQAREKAERHAIEANMRRNLLGTGYRSDRIRTYNFPQGRVTDHRINLTIYRLDEILNGKLEPLINPIIQEYKAEQLIAISESIQ</sequence>
<comment type="subcellular location">
    <subcellularLocation>
        <location evidence="2 7">Cytoplasm</location>
    </subcellularLocation>
</comment>
<evidence type="ECO:0000256" key="5">
    <source>
        <dbReference type="ARBA" id="ARBA00022490"/>
    </source>
</evidence>
<protein>
    <recommendedName>
        <fullName evidence="7 8">Peptide chain release factor 1</fullName>
        <shortName evidence="7">RF-1</shortName>
    </recommendedName>
</protein>
<evidence type="ECO:0000313" key="10">
    <source>
        <dbReference type="EMBL" id="PPI87498.1"/>
    </source>
</evidence>
<feature type="modified residue" description="N5-methylglutamine" evidence="7">
    <location>
        <position position="235"/>
    </location>
</feature>
<organism evidence="10 11">
    <name type="scientific">Candidatus Pantoea edessiphila</name>
    <dbReference type="NCBI Taxonomy" id="2044610"/>
    <lineage>
        <taxon>Bacteria</taxon>
        <taxon>Pseudomonadati</taxon>
        <taxon>Pseudomonadota</taxon>
        <taxon>Gammaproteobacteria</taxon>
        <taxon>Enterobacterales</taxon>
        <taxon>Erwiniaceae</taxon>
        <taxon>Pantoea</taxon>
    </lineage>
</organism>
<dbReference type="OrthoDB" id="9806673at2"/>
<dbReference type="GO" id="GO:0005829">
    <property type="term" value="C:cytosol"/>
    <property type="evidence" value="ECO:0007669"/>
    <property type="project" value="UniProtKB-ARBA"/>
</dbReference>
<dbReference type="AlphaFoldDB" id="A0A2P5SYT1"/>
<dbReference type="Pfam" id="PF03462">
    <property type="entry name" value="PCRF"/>
    <property type="match status" value="1"/>
</dbReference>
<dbReference type="Gene3D" id="6.10.140.1950">
    <property type="match status" value="1"/>
</dbReference>
<comment type="caution">
    <text evidence="10">The sequence shown here is derived from an EMBL/GenBank/DDBJ whole genome shotgun (WGS) entry which is preliminary data.</text>
</comment>
<dbReference type="NCBIfam" id="TIGR00019">
    <property type="entry name" value="prfA"/>
    <property type="match status" value="1"/>
</dbReference>
<keyword evidence="4 7" id="KW-0488">Methylation</keyword>
<dbReference type="Gene3D" id="3.30.160.20">
    <property type="match status" value="1"/>
</dbReference>
<keyword evidence="6 7" id="KW-0648">Protein biosynthesis</keyword>
<dbReference type="InterPro" id="IPR004373">
    <property type="entry name" value="RF-1"/>
</dbReference>
<comment type="similarity">
    <text evidence="3 7">Belongs to the prokaryotic/mitochondrial release factor family.</text>
</comment>
<evidence type="ECO:0000256" key="8">
    <source>
        <dbReference type="NCBIfam" id="TIGR00019"/>
    </source>
</evidence>
<dbReference type="FunFam" id="3.30.70.1660:FF:000004">
    <property type="entry name" value="Peptide chain release factor 1"/>
    <property type="match status" value="1"/>
</dbReference>
<dbReference type="Proteomes" id="UP000296034">
    <property type="component" value="Unassembled WGS sequence"/>
</dbReference>
<dbReference type="HAMAP" id="MF_00093">
    <property type="entry name" value="Rel_fac_1"/>
    <property type="match status" value="1"/>
</dbReference>
<comment type="function">
    <text evidence="1 7">Peptide chain release factor 1 directs the termination of translation in response to the peptide chain termination codons UAG and UAA.</text>
</comment>
<evidence type="ECO:0000256" key="3">
    <source>
        <dbReference type="ARBA" id="ARBA00010835"/>
    </source>
</evidence>
<dbReference type="FunFam" id="3.30.160.20:FF:000004">
    <property type="entry name" value="Peptide chain release factor 1"/>
    <property type="match status" value="1"/>
</dbReference>
<dbReference type="InterPro" id="IPR005139">
    <property type="entry name" value="PCRF"/>
</dbReference>
<feature type="domain" description="Prokaryotic-type class I peptide chain release factors" evidence="9">
    <location>
        <begin position="228"/>
        <end position="244"/>
    </location>
</feature>
<dbReference type="InterPro" id="IPR045853">
    <property type="entry name" value="Pep_chain_release_fac_I_sf"/>
</dbReference>
<evidence type="ECO:0000256" key="4">
    <source>
        <dbReference type="ARBA" id="ARBA00022481"/>
    </source>
</evidence>
<dbReference type="SUPFAM" id="SSF75620">
    <property type="entry name" value="Release factor"/>
    <property type="match status" value="1"/>
</dbReference>
<name>A0A2P5SYT1_9GAMM</name>
<dbReference type="PROSITE" id="PS00745">
    <property type="entry name" value="RF_PROK_I"/>
    <property type="match status" value="1"/>
</dbReference>
<accession>A0A2P5SYT1</accession>
<evidence type="ECO:0000313" key="11">
    <source>
        <dbReference type="Proteomes" id="UP000296034"/>
    </source>
</evidence>
<dbReference type="InterPro" id="IPR050057">
    <property type="entry name" value="Prokaryotic/Mito_RF"/>
</dbReference>